<proteinExistence type="predicted"/>
<evidence type="ECO:0000313" key="2">
    <source>
        <dbReference type="EMBL" id="WUG92563.1"/>
    </source>
</evidence>
<keyword evidence="3" id="KW-1185">Reference proteome</keyword>
<organism evidence="2 3">
    <name type="scientific">Streptomyces violaceus</name>
    <name type="common">Streptomyces venezuelae</name>
    <dbReference type="NCBI Taxonomy" id="1936"/>
    <lineage>
        <taxon>Bacteria</taxon>
        <taxon>Bacillati</taxon>
        <taxon>Actinomycetota</taxon>
        <taxon>Actinomycetes</taxon>
        <taxon>Kitasatosporales</taxon>
        <taxon>Streptomycetaceae</taxon>
        <taxon>Streptomyces</taxon>
    </lineage>
</organism>
<name>A0ABZ1NMQ4_STRVL</name>
<gene>
    <name evidence="2" type="ORF">OHB29_05780</name>
</gene>
<evidence type="ECO:0000256" key="1">
    <source>
        <dbReference type="SAM" id="MobiDB-lite"/>
    </source>
</evidence>
<accession>A0ABZ1NMQ4</accession>
<evidence type="ECO:0000313" key="3">
    <source>
        <dbReference type="Proteomes" id="UP001341259"/>
    </source>
</evidence>
<dbReference type="EMBL" id="CP107906">
    <property type="protein sequence ID" value="WUG92563.1"/>
    <property type="molecule type" value="Genomic_DNA"/>
</dbReference>
<feature type="region of interest" description="Disordered" evidence="1">
    <location>
        <begin position="1"/>
        <end position="21"/>
    </location>
</feature>
<sequence>MPSRSAPSPADQQLIDHAREHGHRVSVKRLEVWRRAALLPGNVVRSLGRGRGSASVPREEAFVLVVALARLARRGVRPSDLALALFDEGLPVPETAARKAFARAARIPGAGFTEGGPDAGKDEEEWAEGVADEVVASGHRATLVPERARRLDRGIARHLSSKGVVWPPPELDELDRNPEPSGLSGGEASAVAVSMVLRGGAAVTPQGVGDVLRTVQPAEWGNPVAALAEYTVEDTPDAEAVFPVDGGMTTIADGDARDTLARLAETGPLDDLRAAWATAQAARDGTLDLCARAEAELEAGELGSAALEWLLGRTLASGLMVLNALRDRAWSPSDRALSALLLLLMRQAFRDLDEKVPGCHWELLESPGMVPAPLVPFLRP</sequence>
<dbReference type="Proteomes" id="UP001341259">
    <property type="component" value="Chromosome"/>
</dbReference>
<protein>
    <submittedName>
        <fullName evidence="2">Uncharacterized protein</fullName>
    </submittedName>
</protein>
<reference evidence="2 3" key="1">
    <citation type="submission" date="2022-10" db="EMBL/GenBank/DDBJ databases">
        <title>The complete genomes of actinobacterial strains from the NBC collection.</title>
        <authorList>
            <person name="Joergensen T.S."/>
            <person name="Alvarez Arevalo M."/>
            <person name="Sterndorff E.B."/>
            <person name="Faurdal D."/>
            <person name="Vuksanovic O."/>
            <person name="Mourched A.-S."/>
            <person name="Charusanti P."/>
            <person name="Shaw S."/>
            <person name="Blin K."/>
            <person name="Weber T."/>
        </authorList>
    </citation>
    <scope>NUCLEOTIDE SEQUENCE [LARGE SCALE GENOMIC DNA]</scope>
    <source>
        <strain evidence="2 3">NBC_00456</strain>
    </source>
</reference>
<dbReference type="RefSeq" id="WP_328336978.1">
    <property type="nucleotide sequence ID" value="NZ_CP107906.1"/>
</dbReference>